<dbReference type="Proteomes" id="UP000033661">
    <property type="component" value="Unassembled WGS sequence"/>
</dbReference>
<dbReference type="PATRIC" id="fig|1359193.3.peg.1371"/>
<reference evidence="1 2" key="1">
    <citation type="submission" date="2015-02" db="EMBL/GenBank/DDBJ databases">
        <title>Genome Sequencing of Rickettsiales.</title>
        <authorList>
            <person name="Daugherty S.C."/>
            <person name="Su Q."/>
            <person name="Abolude K."/>
            <person name="Beier-Sexton M."/>
            <person name="Carlyon J.A."/>
            <person name="Carter R."/>
            <person name="Day N.P."/>
            <person name="Dumler S.J."/>
            <person name="Dyachenko V."/>
            <person name="Godinez A."/>
            <person name="Kurtti T.J."/>
            <person name="Lichay M."/>
            <person name="Mullins K.E."/>
            <person name="Ott S."/>
            <person name="Pappas-Brown V."/>
            <person name="Paris D.H."/>
            <person name="Patel P."/>
            <person name="Richards A.L."/>
            <person name="Sadzewicz L."/>
            <person name="Sears K."/>
            <person name="Seidman D."/>
            <person name="Sengamalay N."/>
            <person name="Stenos J."/>
            <person name="Tallon L.J."/>
            <person name="Vincent G."/>
            <person name="Fraser C.M."/>
            <person name="Munderloh U."/>
            <person name="Dunning-Hotopp J.C."/>
        </authorList>
    </citation>
    <scope>NUCLEOTIDE SEQUENCE [LARGE SCALE GENOMIC DNA]</scope>
    <source>
        <strain evidence="1 2">RML An4</strain>
    </source>
</reference>
<sequence>MSLIQTLIVLFIGLFVIKPDDIPMLINQIKKIKSYFSNVDSSEVEQLNFYVQKIISIEGYYDGDYNLVAIKEKYNKLIKSVINNDLNNING</sequence>
<proteinExistence type="predicted"/>
<comment type="caution">
    <text evidence="1">The sequence shown here is derived from an EMBL/GenBank/DDBJ whole genome shotgun (WGS) entry which is preliminary data.</text>
</comment>
<dbReference type="InterPro" id="IPR022718">
    <property type="entry name" value="DUF2672"/>
</dbReference>
<dbReference type="AlphaFoldDB" id="A0A0F3QG41"/>
<name>A0A0F3QG41_RICBE</name>
<gene>
    <name evidence="1" type="ORF">RBEAN4_1412</name>
</gene>
<dbReference type="Pfam" id="PF10878">
    <property type="entry name" value="DUF2672"/>
    <property type="match status" value="1"/>
</dbReference>
<accession>A0A0F3QG41</accession>
<protein>
    <submittedName>
        <fullName evidence="1">Uncharacterized protein</fullName>
    </submittedName>
</protein>
<organism evidence="1 2">
    <name type="scientific">Rickettsia bellii str. RML An4</name>
    <dbReference type="NCBI Taxonomy" id="1359193"/>
    <lineage>
        <taxon>Bacteria</taxon>
        <taxon>Pseudomonadati</taxon>
        <taxon>Pseudomonadota</taxon>
        <taxon>Alphaproteobacteria</taxon>
        <taxon>Rickettsiales</taxon>
        <taxon>Rickettsiaceae</taxon>
        <taxon>Rickettsieae</taxon>
        <taxon>Rickettsia</taxon>
        <taxon>belli group</taxon>
    </lineage>
</organism>
<evidence type="ECO:0000313" key="2">
    <source>
        <dbReference type="Proteomes" id="UP000033661"/>
    </source>
</evidence>
<dbReference type="RefSeq" id="WP_011477997.1">
    <property type="nucleotide sequence ID" value="NZ_LAOI01000001.1"/>
</dbReference>
<dbReference type="EMBL" id="LAOI01000001">
    <property type="protein sequence ID" value="KJV90409.1"/>
    <property type="molecule type" value="Genomic_DNA"/>
</dbReference>
<keyword evidence="2" id="KW-1185">Reference proteome</keyword>
<evidence type="ECO:0000313" key="1">
    <source>
        <dbReference type="EMBL" id="KJV90409.1"/>
    </source>
</evidence>